<dbReference type="EMBL" id="JABSTU010000011">
    <property type="protein sequence ID" value="KAH8009934.1"/>
    <property type="molecule type" value="Genomic_DNA"/>
</dbReference>
<reference evidence="1" key="1">
    <citation type="journal article" date="2020" name="Cell">
        <title>Large-Scale Comparative Analyses of Tick Genomes Elucidate Their Genetic Diversity and Vector Capacities.</title>
        <authorList>
            <consortium name="Tick Genome and Microbiome Consortium (TIGMIC)"/>
            <person name="Jia N."/>
            <person name="Wang J."/>
            <person name="Shi W."/>
            <person name="Du L."/>
            <person name="Sun Y."/>
            <person name="Zhan W."/>
            <person name="Jiang J.F."/>
            <person name="Wang Q."/>
            <person name="Zhang B."/>
            <person name="Ji P."/>
            <person name="Bell-Sakyi L."/>
            <person name="Cui X.M."/>
            <person name="Yuan T.T."/>
            <person name="Jiang B.G."/>
            <person name="Yang W.F."/>
            <person name="Lam T.T."/>
            <person name="Chang Q.C."/>
            <person name="Ding S.J."/>
            <person name="Wang X.J."/>
            <person name="Zhu J.G."/>
            <person name="Ruan X.D."/>
            <person name="Zhao L."/>
            <person name="Wei J.T."/>
            <person name="Ye R.Z."/>
            <person name="Que T.C."/>
            <person name="Du C.H."/>
            <person name="Zhou Y.H."/>
            <person name="Cheng J.X."/>
            <person name="Dai P.F."/>
            <person name="Guo W.B."/>
            <person name="Han X.H."/>
            <person name="Huang E.J."/>
            <person name="Li L.F."/>
            <person name="Wei W."/>
            <person name="Gao Y.C."/>
            <person name="Liu J.Z."/>
            <person name="Shao H.Z."/>
            <person name="Wang X."/>
            <person name="Wang C.C."/>
            <person name="Yang T.C."/>
            <person name="Huo Q.B."/>
            <person name="Li W."/>
            <person name="Chen H.Y."/>
            <person name="Chen S.E."/>
            <person name="Zhou L.G."/>
            <person name="Ni X.B."/>
            <person name="Tian J.H."/>
            <person name="Sheng Y."/>
            <person name="Liu T."/>
            <person name="Pan Y.S."/>
            <person name="Xia L.Y."/>
            <person name="Li J."/>
            <person name="Zhao F."/>
            <person name="Cao W.C."/>
        </authorList>
    </citation>
    <scope>NUCLEOTIDE SEQUENCE</scope>
    <source>
        <strain evidence="1">Rmic-2018</strain>
    </source>
</reference>
<organism evidence="1 2">
    <name type="scientific">Rhipicephalus microplus</name>
    <name type="common">Cattle tick</name>
    <name type="synonym">Boophilus microplus</name>
    <dbReference type="NCBI Taxonomy" id="6941"/>
    <lineage>
        <taxon>Eukaryota</taxon>
        <taxon>Metazoa</taxon>
        <taxon>Ecdysozoa</taxon>
        <taxon>Arthropoda</taxon>
        <taxon>Chelicerata</taxon>
        <taxon>Arachnida</taxon>
        <taxon>Acari</taxon>
        <taxon>Parasitiformes</taxon>
        <taxon>Ixodida</taxon>
        <taxon>Ixodoidea</taxon>
        <taxon>Ixodidae</taxon>
        <taxon>Rhipicephalinae</taxon>
        <taxon>Rhipicephalus</taxon>
        <taxon>Boophilus</taxon>
    </lineage>
</organism>
<name>A0A9J6D6X3_RHIMP</name>
<evidence type="ECO:0000313" key="1">
    <source>
        <dbReference type="EMBL" id="KAH8009934.1"/>
    </source>
</evidence>
<gene>
    <name evidence="1" type="ORF">HPB51_022925</name>
</gene>
<proteinExistence type="predicted"/>
<protein>
    <submittedName>
        <fullName evidence="1">Uncharacterized protein</fullName>
    </submittedName>
</protein>
<dbReference type="Proteomes" id="UP000821866">
    <property type="component" value="Chromosome 9"/>
</dbReference>
<dbReference type="AlphaFoldDB" id="A0A9J6D6X3"/>
<reference evidence="1" key="2">
    <citation type="submission" date="2021-09" db="EMBL/GenBank/DDBJ databases">
        <authorList>
            <person name="Jia N."/>
            <person name="Wang J."/>
            <person name="Shi W."/>
            <person name="Du L."/>
            <person name="Sun Y."/>
            <person name="Zhan W."/>
            <person name="Jiang J."/>
            <person name="Wang Q."/>
            <person name="Zhang B."/>
            <person name="Ji P."/>
            <person name="Sakyi L.B."/>
            <person name="Cui X."/>
            <person name="Yuan T."/>
            <person name="Jiang B."/>
            <person name="Yang W."/>
            <person name="Lam T.T.-Y."/>
            <person name="Chang Q."/>
            <person name="Ding S."/>
            <person name="Wang X."/>
            <person name="Zhu J."/>
            <person name="Ruan X."/>
            <person name="Zhao L."/>
            <person name="Wei J."/>
            <person name="Que T."/>
            <person name="Du C."/>
            <person name="Cheng J."/>
            <person name="Dai P."/>
            <person name="Han X."/>
            <person name="Huang E."/>
            <person name="Gao Y."/>
            <person name="Liu J."/>
            <person name="Shao H."/>
            <person name="Ye R."/>
            <person name="Li L."/>
            <person name="Wei W."/>
            <person name="Wang X."/>
            <person name="Wang C."/>
            <person name="Huo Q."/>
            <person name="Li W."/>
            <person name="Guo W."/>
            <person name="Chen H."/>
            <person name="Chen S."/>
            <person name="Zhou L."/>
            <person name="Zhou L."/>
            <person name="Ni X."/>
            <person name="Tian J."/>
            <person name="Zhou Y."/>
            <person name="Sheng Y."/>
            <person name="Liu T."/>
            <person name="Pan Y."/>
            <person name="Xia L."/>
            <person name="Li J."/>
            <person name="Zhao F."/>
            <person name="Cao W."/>
        </authorList>
    </citation>
    <scope>NUCLEOTIDE SEQUENCE</scope>
    <source>
        <strain evidence="1">Rmic-2018</strain>
        <tissue evidence="1">Larvae</tissue>
    </source>
</reference>
<evidence type="ECO:0000313" key="2">
    <source>
        <dbReference type="Proteomes" id="UP000821866"/>
    </source>
</evidence>
<accession>A0A9J6D6X3</accession>
<keyword evidence="2" id="KW-1185">Reference proteome</keyword>
<sequence length="189" mass="20776">MSMMPEEHIWIVIRPRGGLNLEKVGSTVGKAMVDATGLTTEQIEGDVICLNFKQTFLVASAPERSNAECYVKIRSVRVAHKNFEVSSYESAPNSTCKGVIPTVDIMYGPAALERNILNNSNLLALAVKRIKYTDSHKQVDVRYVCVGSLDSERMSVLCPISLIVEDVVLGILQRTMTVSLVASFVEVDI</sequence>
<comment type="caution">
    <text evidence="1">The sequence shown here is derived from an EMBL/GenBank/DDBJ whole genome shotgun (WGS) entry which is preliminary data.</text>
</comment>